<dbReference type="RefSeq" id="XP_028294913.1">
    <property type="nucleotide sequence ID" value="XM_028439112.1"/>
</dbReference>
<feature type="compositionally biased region" description="Basic and acidic residues" evidence="1">
    <location>
        <begin position="256"/>
        <end position="268"/>
    </location>
</feature>
<dbReference type="AlphaFoldDB" id="A0A8C5H474"/>
<feature type="region of interest" description="Disordered" evidence="1">
    <location>
        <begin position="248"/>
        <end position="275"/>
    </location>
</feature>
<reference evidence="2" key="2">
    <citation type="submission" date="2025-08" db="UniProtKB">
        <authorList>
            <consortium name="Ensembl"/>
        </authorList>
    </citation>
    <scope>IDENTIFICATION</scope>
</reference>
<dbReference type="GO" id="GO:0036064">
    <property type="term" value="C:ciliary basal body"/>
    <property type="evidence" value="ECO:0007669"/>
    <property type="project" value="TreeGrafter"/>
</dbReference>
<dbReference type="Proteomes" id="UP000694680">
    <property type="component" value="Chromosome 3"/>
</dbReference>
<dbReference type="Ensembl" id="ENSGWIT00000042457.1">
    <property type="protein sequence ID" value="ENSGWIP00000039030.1"/>
    <property type="gene ID" value="ENSGWIG00000019871.1"/>
</dbReference>
<dbReference type="GeneID" id="114457357"/>
<gene>
    <name evidence="2" type="primary">ccsapb</name>
</gene>
<dbReference type="GO" id="GO:1901673">
    <property type="term" value="P:regulation of mitotic spindle assembly"/>
    <property type="evidence" value="ECO:0007669"/>
    <property type="project" value="TreeGrafter"/>
</dbReference>
<proteinExistence type="predicted"/>
<dbReference type="Pfam" id="PF15748">
    <property type="entry name" value="CCSAP"/>
    <property type="match status" value="1"/>
</dbReference>
<feature type="region of interest" description="Disordered" evidence="1">
    <location>
        <begin position="44"/>
        <end position="214"/>
    </location>
</feature>
<dbReference type="CTD" id="100003801"/>
<organism evidence="2 3">
    <name type="scientific">Gouania willdenowi</name>
    <name type="common">Blunt-snouted clingfish</name>
    <name type="synonym">Lepadogaster willdenowi</name>
    <dbReference type="NCBI Taxonomy" id="441366"/>
    <lineage>
        <taxon>Eukaryota</taxon>
        <taxon>Metazoa</taxon>
        <taxon>Chordata</taxon>
        <taxon>Craniata</taxon>
        <taxon>Vertebrata</taxon>
        <taxon>Euteleostomi</taxon>
        <taxon>Actinopterygii</taxon>
        <taxon>Neopterygii</taxon>
        <taxon>Teleostei</taxon>
        <taxon>Neoteleostei</taxon>
        <taxon>Acanthomorphata</taxon>
        <taxon>Ovalentaria</taxon>
        <taxon>Blenniimorphae</taxon>
        <taxon>Blenniiformes</taxon>
        <taxon>Gobiesocoidei</taxon>
        <taxon>Gobiesocidae</taxon>
        <taxon>Gobiesocinae</taxon>
        <taxon>Gouania</taxon>
    </lineage>
</organism>
<dbReference type="GO" id="GO:0008017">
    <property type="term" value="F:microtubule binding"/>
    <property type="evidence" value="ECO:0007669"/>
    <property type="project" value="TreeGrafter"/>
</dbReference>
<sequence>MAIKRIRSEYMKKFKDPKWETYTKCYEEMLKYRLTRRLLEHTHNPWFWSGSDSDSDTGGRSPAPPPSPPAKNQVQAQPSGARAGAELEECEQTRRDQHEAPTTEPVSRLPLQDEIEDTPALCGSKSGGVGETRVPQEEREEQRSSSRSSKQFTASHRVQVKDNRRAPSTQTKPSKSVKQTTRSQRIRPEPLSQTKEDSKDRRHPFALYASGERDADIAARKTHNVGPAASTNEIHESALRALTRRRVERHVQTQRSELRRAKSADPGKAKSVVQPEFNPWLTEYMRCFSTRSR</sequence>
<evidence type="ECO:0000256" key="1">
    <source>
        <dbReference type="SAM" id="MobiDB-lite"/>
    </source>
</evidence>
<feature type="compositionally biased region" description="Polar residues" evidence="1">
    <location>
        <begin position="166"/>
        <end position="183"/>
    </location>
</feature>
<dbReference type="GO" id="GO:0005819">
    <property type="term" value="C:spindle"/>
    <property type="evidence" value="ECO:0007669"/>
    <property type="project" value="TreeGrafter"/>
</dbReference>
<reference evidence="2" key="1">
    <citation type="submission" date="2020-06" db="EMBL/GenBank/DDBJ databases">
        <authorList>
            <consortium name="Wellcome Sanger Institute Data Sharing"/>
        </authorList>
    </citation>
    <scope>NUCLEOTIDE SEQUENCE [LARGE SCALE GENOMIC DNA]</scope>
</reference>
<evidence type="ECO:0000313" key="2">
    <source>
        <dbReference type="Ensembl" id="ENSGWIP00000039030.1"/>
    </source>
</evidence>
<dbReference type="InterPro" id="IPR029774">
    <property type="entry name" value="CSAP"/>
</dbReference>
<dbReference type="PANTHER" id="PTHR31022:SF5">
    <property type="entry name" value="CENTRIOLE, CILIA AND SPINDLE-ASSOCIATED PROTEIN-RELATED"/>
    <property type="match status" value="1"/>
</dbReference>
<feature type="compositionally biased region" description="Basic and acidic residues" evidence="1">
    <location>
        <begin position="91"/>
        <end position="101"/>
    </location>
</feature>
<dbReference type="RefSeq" id="XP_028294914.1">
    <property type="nucleotide sequence ID" value="XM_028439113.1"/>
</dbReference>
<dbReference type="GO" id="GO:0005814">
    <property type="term" value="C:centriole"/>
    <property type="evidence" value="ECO:0007669"/>
    <property type="project" value="TreeGrafter"/>
</dbReference>
<evidence type="ECO:0000313" key="3">
    <source>
        <dbReference type="Proteomes" id="UP000694680"/>
    </source>
</evidence>
<dbReference type="OrthoDB" id="6616361at2759"/>
<reference evidence="2" key="3">
    <citation type="submission" date="2025-09" db="UniProtKB">
        <authorList>
            <consortium name="Ensembl"/>
        </authorList>
    </citation>
    <scope>IDENTIFICATION</scope>
</reference>
<dbReference type="PANTHER" id="PTHR31022">
    <property type="entry name" value="CENTRIOLE, CILIA AND SPINDLE-ASSOCIATED PROTEIN"/>
    <property type="match status" value="1"/>
</dbReference>
<keyword evidence="3" id="KW-1185">Reference proteome</keyword>
<accession>A0A8C5H474</accession>
<feature type="compositionally biased region" description="Low complexity" evidence="1">
    <location>
        <begin position="49"/>
        <end position="61"/>
    </location>
</feature>
<dbReference type="GO" id="GO:0035869">
    <property type="term" value="C:ciliary transition zone"/>
    <property type="evidence" value="ECO:0007669"/>
    <property type="project" value="TreeGrafter"/>
</dbReference>
<protein>
    <submittedName>
        <fullName evidence="2">Centriole, cilia and spindle-associated protein-like</fullName>
    </submittedName>
</protein>
<name>A0A8C5H474_GOUWI</name>
<feature type="compositionally biased region" description="Basic and acidic residues" evidence="1">
    <location>
        <begin position="134"/>
        <end position="144"/>
    </location>
</feature>